<reference evidence="3 4" key="1">
    <citation type="journal article" date="2012" name="BMC Genomics">
        <title>Sequencing the genome of Marssonina brunnea reveals fungus-poplar co-evolution.</title>
        <authorList>
            <person name="Zhu S."/>
            <person name="Cao Y.-Z."/>
            <person name="Jiang C."/>
            <person name="Tan B.-Y."/>
            <person name="Wang Z."/>
            <person name="Feng S."/>
            <person name="Zhang L."/>
            <person name="Su X.-H."/>
            <person name="Brejova B."/>
            <person name="Vinar T."/>
            <person name="Xu M."/>
            <person name="Wang M.-X."/>
            <person name="Zhang S.-G."/>
            <person name="Huang M.-R."/>
            <person name="Wu R."/>
            <person name="Zhou Y."/>
        </authorList>
    </citation>
    <scope>NUCLEOTIDE SEQUENCE [LARGE SCALE GENOMIC DNA]</scope>
    <source>
        <strain evidence="3 4">MB_m1</strain>
    </source>
</reference>
<dbReference type="KEGG" id="mbe:MBM_08107"/>
<keyword evidence="2" id="KW-1133">Transmembrane helix</keyword>
<dbReference type="EMBL" id="JH921448">
    <property type="protein sequence ID" value="EKD13906.1"/>
    <property type="molecule type" value="Genomic_DNA"/>
</dbReference>
<dbReference type="GO" id="GO:0016791">
    <property type="term" value="F:phosphatase activity"/>
    <property type="evidence" value="ECO:0007669"/>
    <property type="project" value="TreeGrafter"/>
</dbReference>
<evidence type="ECO:0000256" key="2">
    <source>
        <dbReference type="SAM" id="Phobius"/>
    </source>
</evidence>
<protein>
    <submittedName>
        <fullName evidence="3">Phosphoglycerate mutase family protein</fullName>
    </submittedName>
</protein>
<feature type="region of interest" description="Disordered" evidence="1">
    <location>
        <begin position="331"/>
        <end position="366"/>
    </location>
</feature>
<dbReference type="Proteomes" id="UP000006753">
    <property type="component" value="Unassembled WGS sequence"/>
</dbReference>
<dbReference type="InParanoid" id="K1WLY6"/>
<dbReference type="PANTHER" id="PTHR48100">
    <property type="entry name" value="BROAD-SPECIFICITY PHOSPHATASE YOR283W-RELATED"/>
    <property type="match status" value="1"/>
</dbReference>
<dbReference type="CDD" id="cd07067">
    <property type="entry name" value="HP_PGM_like"/>
    <property type="match status" value="1"/>
</dbReference>
<organism evidence="3 4">
    <name type="scientific">Marssonina brunnea f. sp. multigermtubi (strain MB_m1)</name>
    <name type="common">Marssonina leaf spot fungus</name>
    <dbReference type="NCBI Taxonomy" id="1072389"/>
    <lineage>
        <taxon>Eukaryota</taxon>
        <taxon>Fungi</taxon>
        <taxon>Dikarya</taxon>
        <taxon>Ascomycota</taxon>
        <taxon>Pezizomycotina</taxon>
        <taxon>Leotiomycetes</taxon>
        <taxon>Helotiales</taxon>
        <taxon>Drepanopezizaceae</taxon>
        <taxon>Drepanopeziza</taxon>
    </lineage>
</organism>
<keyword evidence="2" id="KW-0812">Transmembrane</keyword>
<evidence type="ECO:0000313" key="4">
    <source>
        <dbReference type="Proteomes" id="UP000006753"/>
    </source>
</evidence>
<dbReference type="OMA" id="ANYSETH"/>
<dbReference type="Pfam" id="PF00300">
    <property type="entry name" value="His_Phos_1"/>
    <property type="match status" value="1"/>
</dbReference>
<dbReference type="FunCoup" id="K1WLY6">
    <property type="interactions" value="160"/>
</dbReference>
<dbReference type="InterPro" id="IPR050275">
    <property type="entry name" value="PGM_Phosphatase"/>
</dbReference>
<keyword evidence="2" id="KW-0472">Membrane</keyword>
<accession>K1WLY6</accession>
<dbReference type="HOGENOM" id="CLU_039184_0_1_1"/>
<keyword evidence="4" id="KW-1185">Reference proteome</keyword>
<sequence length="366" mass="40128">MVGRRRSLCSVNSLVSLAFVATVIVAFMVMMGETPAPSEQHTVYSTVTGYFLQDEEGTDPKGFDFTTTNFGLMDRKYPADADLSTNSKLTQWQRFAREVTRLNGKGGSKVTYKLLYLGRHGEGYHNVAEAFYGTDAWNCYWSLQDGNSTSTWADALLTPTGEGQALKANAFWRSLIADQKVPTPQSYYASPLMRCLATANLTFSGLDLPKDHPFIPTIKEGLREVNGAHTCDRRSRKSVIGAKYPDWPFEEGFTEEDVLWKANLRETDDAIDQRTLAVLDDVFASDKSTYISISAHSGEIGSMLRVLGHREFSLGTGQAIPVLVKAEQVPGARPPQKEAPWEKVETCSTVPPAPAPAPTAAAAALT</sequence>
<feature type="transmembrane region" description="Helical" evidence="2">
    <location>
        <begin position="12"/>
        <end position="32"/>
    </location>
</feature>
<dbReference type="GO" id="GO:0005737">
    <property type="term" value="C:cytoplasm"/>
    <property type="evidence" value="ECO:0007669"/>
    <property type="project" value="TreeGrafter"/>
</dbReference>
<dbReference type="OrthoDB" id="496981at2759"/>
<dbReference type="AlphaFoldDB" id="K1WLY6"/>
<name>K1WLY6_MARBU</name>
<dbReference type="InterPro" id="IPR013078">
    <property type="entry name" value="His_Pase_superF_clade-1"/>
</dbReference>
<dbReference type="PANTHER" id="PTHR48100:SF1">
    <property type="entry name" value="HISTIDINE PHOSPHATASE FAMILY PROTEIN-RELATED"/>
    <property type="match status" value="1"/>
</dbReference>
<gene>
    <name evidence="3" type="ORF">MBM_08107</name>
</gene>
<dbReference type="InterPro" id="IPR029033">
    <property type="entry name" value="His_PPase_superfam"/>
</dbReference>
<dbReference type="SMART" id="SM00855">
    <property type="entry name" value="PGAM"/>
    <property type="match status" value="1"/>
</dbReference>
<dbReference type="eggNOG" id="KOG4754">
    <property type="taxonomic scope" value="Eukaryota"/>
</dbReference>
<evidence type="ECO:0000256" key="1">
    <source>
        <dbReference type="SAM" id="MobiDB-lite"/>
    </source>
</evidence>
<proteinExistence type="predicted"/>
<dbReference type="Gene3D" id="3.40.50.1240">
    <property type="entry name" value="Phosphoglycerate mutase-like"/>
    <property type="match status" value="1"/>
</dbReference>
<evidence type="ECO:0000313" key="3">
    <source>
        <dbReference type="EMBL" id="EKD13906.1"/>
    </source>
</evidence>
<dbReference type="SUPFAM" id="SSF53254">
    <property type="entry name" value="Phosphoglycerate mutase-like"/>
    <property type="match status" value="1"/>
</dbReference>
<feature type="compositionally biased region" description="Basic and acidic residues" evidence="1">
    <location>
        <begin position="335"/>
        <end position="345"/>
    </location>
</feature>